<keyword evidence="3" id="KW-0675">Receptor</keyword>
<protein>
    <submittedName>
        <fullName evidence="3">Tripartite tricarboxylate transporter family receptor</fullName>
    </submittedName>
</protein>
<dbReference type="EMBL" id="VIVL01000014">
    <property type="protein sequence ID" value="TWD75951.1"/>
    <property type="molecule type" value="Genomic_DNA"/>
</dbReference>
<organism evidence="3 4">
    <name type="scientific">Variovorax beijingensis</name>
    <dbReference type="NCBI Taxonomy" id="2496117"/>
    <lineage>
        <taxon>Bacteria</taxon>
        <taxon>Pseudomonadati</taxon>
        <taxon>Pseudomonadota</taxon>
        <taxon>Betaproteobacteria</taxon>
        <taxon>Burkholderiales</taxon>
        <taxon>Comamonadaceae</taxon>
        <taxon>Variovorax</taxon>
    </lineage>
</organism>
<gene>
    <name evidence="3" type="ORF">FB547_11422</name>
</gene>
<dbReference type="RefSeq" id="WP_261380440.1">
    <property type="nucleotide sequence ID" value="NZ_VIVL01000014.1"/>
</dbReference>
<evidence type="ECO:0000256" key="2">
    <source>
        <dbReference type="SAM" id="SignalP"/>
    </source>
</evidence>
<proteinExistence type="inferred from homology"/>
<dbReference type="Pfam" id="PF03401">
    <property type="entry name" value="TctC"/>
    <property type="match status" value="1"/>
</dbReference>
<evidence type="ECO:0000313" key="3">
    <source>
        <dbReference type="EMBL" id="TWD75951.1"/>
    </source>
</evidence>
<dbReference type="Proteomes" id="UP000319722">
    <property type="component" value="Unassembled WGS sequence"/>
</dbReference>
<feature type="chain" id="PRO_5021802626" evidence="2">
    <location>
        <begin position="31"/>
        <end position="136"/>
    </location>
</feature>
<dbReference type="PANTHER" id="PTHR42928:SF5">
    <property type="entry name" value="BLR1237 PROTEIN"/>
    <property type="match status" value="1"/>
</dbReference>
<reference evidence="3 4" key="1">
    <citation type="submission" date="2019-06" db="EMBL/GenBank/DDBJ databases">
        <title>Sorghum-associated microbial communities from plants grown in Nebraska, USA.</title>
        <authorList>
            <person name="Schachtman D."/>
        </authorList>
    </citation>
    <scope>NUCLEOTIDE SEQUENCE [LARGE SCALE GENOMIC DNA]</scope>
    <source>
        <strain evidence="3 4">T529</strain>
    </source>
</reference>
<comment type="caution">
    <text evidence="3">The sequence shown here is derived from an EMBL/GenBank/DDBJ whole genome shotgun (WGS) entry which is preliminary data.</text>
</comment>
<accession>A0A561BAL1</accession>
<keyword evidence="2" id="KW-0732">Signal</keyword>
<dbReference type="PANTHER" id="PTHR42928">
    <property type="entry name" value="TRICARBOXYLATE-BINDING PROTEIN"/>
    <property type="match status" value="1"/>
</dbReference>
<evidence type="ECO:0000313" key="4">
    <source>
        <dbReference type="Proteomes" id="UP000319722"/>
    </source>
</evidence>
<dbReference type="InterPro" id="IPR042100">
    <property type="entry name" value="Bug_dom1"/>
</dbReference>
<dbReference type="AlphaFoldDB" id="A0A561BAL1"/>
<evidence type="ECO:0000256" key="1">
    <source>
        <dbReference type="ARBA" id="ARBA00006987"/>
    </source>
</evidence>
<comment type="similarity">
    <text evidence="1">Belongs to the UPF0065 (bug) family.</text>
</comment>
<feature type="signal peptide" evidence="2">
    <location>
        <begin position="1"/>
        <end position="30"/>
    </location>
</feature>
<name>A0A561BAL1_9BURK</name>
<sequence>MSRLPVSVSRHAIALITGLCGLAMLVPAAAQTAAWPTRPVRLRVAFPAGGLADVMARSVQQQFGEALGQPLVIENRGGAGGNVAGTEVARNGGDGHTFLITTSTTELVNPSMFARMPFDPQKDLQPWPCSPTASSS</sequence>
<dbReference type="Gene3D" id="3.40.190.150">
    <property type="entry name" value="Bordetella uptake gene, domain 1"/>
    <property type="match status" value="1"/>
</dbReference>
<dbReference type="InterPro" id="IPR005064">
    <property type="entry name" value="BUG"/>
</dbReference>